<keyword evidence="2" id="KW-1185">Reference proteome</keyword>
<protein>
    <submittedName>
        <fullName evidence="1">Uncharacterized protein</fullName>
    </submittedName>
</protein>
<comment type="caution">
    <text evidence="1">The sequence shown here is derived from an EMBL/GenBank/DDBJ whole genome shotgun (WGS) entry which is preliminary data.</text>
</comment>
<organism evidence="1 2">
    <name type="scientific">Actinomadura harenae</name>
    <dbReference type="NCBI Taxonomy" id="2483351"/>
    <lineage>
        <taxon>Bacteria</taxon>
        <taxon>Bacillati</taxon>
        <taxon>Actinomycetota</taxon>
        <taxon>Actinomycetes</taxon>
        <taxon>Streptosporangiales</taxon>
        <taxon>Thermomonosporaceae</taxon>
        <taxon>Actinomadura</taxon>
    </lineage>
</organism>
<evidence type="ECO:0000313" key="1">
    <source>
        <dbReference type="EMBL" id="RMI41014.1"/>
    </source>
</evidence>
<evidence type="ECO:0000313" key="2">
    <source>
        <dbReference type="Proteomes" id="UP000282674"/>
    </source>
</evidence>
<reference evidence="1 2" key="1">
    <citation type="submission" date="2018-10" db="EMBL/GenBank/DDBJ databases">
        <title>Isolation from soil.</title>
        <authorList>
            <person name="Hu J."/>
        </authorList>
    </citation>
    <scope>NUCLEOTIDE SEQUENCE [LARGE SCALE GENOMIC DNA]</scope>
    <source>
        <strain evidence="1 2">NEAU-Ht49</strain>
    </source>
</reference>
<dbReference type="EMBL" id="RFFG01000047">
    <property type="protein sequence ID" value="RMI41014.1"/>
    <property type="molecule type" value="Genomic_DNA"/>
</dbReference>
<dbReference type="AlphaFoldDB" id="A0A3M2LU63"/>
<dbReference type="Proteomes" id="UP000282674">
    <property type="component" value="Unassembled WGS sequence"/>
</dbReference>
<name>A0A3M2LU63_9ACTN</name>
<proteinExistence type="predicted"/>
<accession>A0A3M2LU63</accession>
<gene>
    <name evidence="1" type="ORF">EBO15_24740</name>
</gene>
<sequence length="98" mass="10820">MRAGQLESVPELGTGYAAERTPSGRTWLRHGTVMLGYVEHDSRSEEWRAFRATGMPLKHEPRVSAAGTYRTRDLALADIADDYGRVVRARSARDGSAS</sequence>